<dbReference type="InterPro" id="IPR024000">
    <property type="entry name" value="CHP04046_FMN-dependent"/>
</dbReference>
<protein>
    <submittedName>
        <fullName evidence="2">Flavin-containing monooxygenase</fullName>
    </submittedName>
</protein>
<name>A0A0D6P9K4_9PROT</name>
<dbReference type="Gene3D" id="3.50.50.60">
    <property type="entry name" value="FAD/NAD(P)-binding domain"/>
    <property type="match status" value="2"/>
</dbReference>
<evidence type="ECO:0000313" key="2">
    <source>
        <dbReference type="EMBL" id="GAN78041.1"/>
    </source>
</evidence>
<keyword evidence="1" id="KW-0560">Oxidoreductase</keyword>
<dbReference type="EMBL" id="BANB01000586">
    <property type="protein sequence ID" value="GAN78041.1"/>
    <property type="molecule type" value="Genomic_DNA"/>
</dbReference>
<evidence type="ECO:0000256" key="1">
    <source>
        <dbReference type="ARBA" id="ARBA00023002"/>
    </source>
</evidence>
<dbReference type="Proteomes" id="UP000032680">
    <property type="component" value="Unassembled WGS sequence"/>
</dbReference>
<accession>A0A0D6P9K4</accession>
<dbReference type="GO" id="GO:0004497">
    <property type="term" value="F:monooxygenase activity"/>
    <property type="evidence" value="ECO:0007669"/>
    <property type="project" value="UniProtKB-KW"/>
</dbReference>
<dbReference type="PRINTS" id="PR00420">
    <property type="entry name" value="RNGMNOXGNASE"/>
</dbReference>
<dbReference type="PANTHER" id="PTHR43539:SF78">
    <property type="entry name" value="FLAVIN-CONTAINING MONOOXYGENASE"/>
    <property type="match status" value="1"/>
</dbReference>
<dbReference type="NCBIfam" id="TIGR04046">
    <property type="entry name" value="MSMEG_0569_nitr"/>
    <property type="match status" value="1"/>
</dbReference>
<keyword evidence="3" id="KW-1185">Reference proteome</keyword>
<proteinExistence type="predicted"/>
<dbReference type="InterPro" id="IPR036188">
    <property type="entry name" value="FAD/NAD-bd_sf"/>
</dbReference>
<dbReference type="Pfam" id="PF13738">
    <property type="entry name" value="Pyr_redox_3"/>
    <property type="match status" value="1"/>
</dbReference>
<gene>
    <name evidence="2" type="ORF">Asru_0586_02</name>
</gene>
<dbReference type="InterPro" id="IPR050982">
    <property type="entry name" value="Auxin_biosynth/cation_transpt"/>
</dbReference>
<dbReference type="SUPFAM" id="SSF51905">
    <property type="entry name" value="FAD/NAD(P)-binding domain"/>
    <property type="match status" value="2"/>
</dbReference>
<reference evidence="2 3" key="1">
    <citation type="submission" date="2012-11" db="EMBL/GenBank/DDBJ databases">
        <title>Whole genome sequence of Acidisphaera rubrifaciens HS-AP3.</title>
        <authorList>
            <person name="Azuma Y."/>
            <person name="Higashiura N."/>
            <person name="Hirakawa H."/>
            <person name="Matsushita K."/>
        </authorList>
    </citation>
    <scope>NUCLEOTIDE SEQUENCE [LARGE SCALE GENOMIC DNA]</scope>
    <source>
        <strain evidence="2 3">HS-AP3</strain>
    </source>
</reference>
<evidence type="ECO:0000313" key="3">
    <source>
        <dbReference type="Proteomes" id="UP000032680"/>
    </source>
</evidence>
<dbReference type="PANTHER" id="PTHR43539">
    <property type="entry name" value="FLAVIN-BINDING MONOOXYGENASE-LIKE PROTEIN (AFU_ORTHOLOGUE AFUA_4G09220)"/>
    <property type="match status" value="1"/>
</dbReference>
<dbReference type="AlphaFoldDB" id="A0A0D6P9K4"/>
<comment type="caution">
    <text evidence="2">The sequence shown here is derived from an EMBL/GenBank/DDBJ whole genome shotgun (WGS) entry which is preliminary data.</text>
</comment>
<dbReference type="GO" id="GO:0050660">
    <property type="term" value="F:flavin adenine dinucleotide binding"/>
    <property type="evidence" value="ECO:0007669"/>
    <property type="project" value="TreeGrafter"/>
</dbReference>
<keyword evidence="2" id="KW-0503">Monooxygenase</keyword>
<organism evidence="2 3">
    <name type="scientific">Acidisphaera rubrifaciens HS-AP3</name>
    <dbReference type="NCBI Taxonomy" id="1231350"/>
    <lineage>
        <taxon>Bacteria</taxon>
        <taxon>Pseudomonadati</taxon>
        <taxon>Pseudomonadota</taxon>
        <taxon>Alphaproteobacteria</taxon>
        <taxon>Acetobacterales</taxon>
        <taxon>Acetobacteraceae</taxon>
        <taxon>Acidisphaera</taxon>
    </lineage>
</organism>
<sequence length="427" mass="47551">MSKMETRRQVEVVVVGGSQSGLAMSWHLKQRGIEHVVFEKHRVAHTWRTQRWDSFCLVTPNWQCQLPGFPYQGSDPDGFMVNADIVRYVEDYRASFDPPLHEGVAVIEVRQTAGGFHVDTTDGAYLARHVVVAVGGYHRPRIPRMAERLPDDIAQVHSSEYRNPAQLPPGEVLVVGTGQSGSQIAEDLHLARRRVHLATGSAPRVARRYRGRDVVAWLTDMGHYDMGVDEHPMGERVRLKSNHYVTGRDGGHDIDLRQFAIEGMRLYGHLLGLRGTQAAFAPDLRRNLDGADDSAQRIKDSIDAWIARNGINAPTEPRYRPVWQPEAEVESLDLRAAGITSVIWATGFESDLRFLHVPVFDGRGYPAHDRGVTPVPGLYFLGLPWLYTWGSGRFSGVGRDAAHLARVITGEVAGRPARWNLAAVAEG</sequence>